<sequence length="137" mass="15397">MFPFDPLAFASSGNHHALDVPPSSVAVNRCAALATLRTIQYGPATLTNTGAQRMKPITFSREETKAMVADIQDYFRDELDQSIGDIPAEMLMRFFAERIGPYFYNRGLYDSQGILMKQMDTLTDSIYGLEQKTAFVR</sequence>
<accession>A0A918SA41</accession>
<reference evidence="1" key="1">
    <citation type="journal article" date="2014" name="Int. J. Syst. Evol. Microbiol.">
        <title>Complete genome sequence of Corynebacterium casei LMG S-19264T (=DSM 44701T), isolated from a smear-ripened cheese.</title>
        <authorList>
            <consortium name="US DOE Joint Genome Institute (JGI-PGF)"/>
            <person name="Walter F."/>
            <person name="Albersmeier A."/>
            <person name="Kalinowski J."/>
            <person name="Ruckert C."/>
        </authorList>
    </citation>
    <scope>NUCLEOTIDE SEQUENCE</scope>
    <source>
        <strain evidence="1">KCTC 32437</strain>
    </source>
</reference>
<keyword evidence="2" id="KW-1185">Reference proteome</keyword>
<proteinExistence type="predicted"/>
<dbReference type="EMBL" id="BMZE01000003">
    <property type="protein sequence ID" value="GHA30947.1"/>
    <property type="molecule type" value="Genomic_DNA"/>
</dbReference>
<evidence type="ECO:0008006" key="3">
    <source>
        <dbReference type="Google" id="ProtNLM"/>
    </source>
</evidence>
<organism evidence="1 2">
    <name type="scientific">Devosia pacifica</name>
    <dbReference type="NCBI Taxonomy" id="1335967"/>
    <lineage>
        <taxon>Bacteria</taxon>
        <taxon>Pseudomonadati</taxon>
        <taxon>Pseudomonadota</taxon>
        <taxon>Alphaproteobacteria</taxon>
        <taxon>Hyphomicrobiales</taxon>
        <taxon>Devosiaceae</taxon>
        <taxon>Devosia</taxon>
    </lineage>
</organism>
<comment type="caution">
    <text evidence="1">The sequence shown here is derived from an EMBL/GenBank/DDBJ whole genome shotgun (WGS) entry which is preliminary data.</text>
</comment>
<evidence type="ECO:0000313" key="1">
    <source>
        <dbReference type="EMBL" id="GHA30947.1"/>
    </source>
</evidence>
<protein>
    <recommendedName>
        <fullName evidence="3">DUF2164 domain-containing protein</fullName>
    </recommendedName>
</protein>
<evidence type="ECO:0000313" key="2">
    <source>
        <dbReference type="Proteomes" id="UP000646579"/>
    </source>
</evidence>
<dbReference type="Proteomes" id="UP000646579">
    <property type="component" value="Unassembled WGS sequence"/>
</dbReference>
<dbReference type="AlphaFoldDB" id="A0A918SA41"/>
<gene>
    <name evidence="1" type="ORF">GCM10007989_28610</name>
</gene>
<name>A0A918SA41_9HYPH</name>
<dbReference type="InterPro" id="IPR018680">
    <property type="entry name" value="DUF2164"/>
</dbReference>
<dbReference type="Pfam" id="PF09932">
    <property type="entry name" value="DUF2164"/>
    <property type="match status" value="1"/>
</dbReference>
<reference evidence="1" key="2">
    <citation type="submission" date="2020-09" db="EMBL/GenBank/DDBJ databases">
        <authorList>
            <person name="Sun Q."/>
            <person name="Kim S."/>
        </authorList>
    </citation>
    <scope>NUCLEOTIDE SEQUENCE</scope>
    <source>
        <strain evidence="1">KCTC 32437</strain>
    </source>
</reference>